<reference evidence="1 2" key="2">
    <citation type="journal article" date="2017" name="Genome Biol.">
        <title>New reference genome sequences of hot pepper reveal the massive evolution of plant disease-resistance genes by retroduplication.</title>
        <authorList>
            <person name="Kim S."/>
            <person name="Park J."/>
            <person name="Yeom S.I."/>
            <person name="Kim Y.M."/>
            <person name="Seo E."/>
            <person name="Kim K.T."/>
            <person name="Kim M.S."/>
            <person name="Lee J.M."/>
            <person name="Cheong K."/>
            <person name="Shin H.S."/>
            <person name="Kim S.B."/>
            <person name="Han K."/>
            <person name="Lee J."/>
            <person name="Park M."/>
            <person name="Lee H.A."/>
            <person name="Lee H.Y."/>
            <person name="Lee Y."/>
            <person name="Oh S."/>
            <person name="Lee J.H."/>
            <person name="Choi E."/>
            <person name="Choi E."/>
            <person name="Lee S.E."/>
            <person name="Jeon J."/>
            <person name="Kim H."/>
            <person name="Choi G."/>
            <person name="Song H."/>
            <person name="Lee J."/>
            <person name="Lee S.C."/>
            <person name="Kwon J.K."/>
            <person name="Lee H.Y."/>
            <person name="Koo N."/>
            <person name="Hong Y."/>
            <person name="Kim R.W."/>
            <person name="Kang W.H."/>
            <person name="Huh J.H."/>
            <person name="Kang B.C."/>
            <person name="Yang T.J."/>
            <person name="Lee Y.H."/>
            <person name="Bennetzen J.L."/>
            <person name="Choi D."/>
        </authorList>
    </citation>
    <scope>NUCLEOTIDE SEQUENCE [LARGE SCALE GENOMIC DNA]</scope>
    <source>
        <strain evidence="2">cv. CM334</strain>
    </source>
</reference>
<name>A0A2G2YGM7_CAPAN</name>
<proteinExistence type="predicted"/>
<comment type="caution">
    <text evidence="1">The sequence shown here is derived from an EMBL/GenBank/DDBJ whole genome shotgun (WGS) entry which is preliminary data.</text>
</comment>
<evidence type="ECO:0000313" key="1">
    <source>
        <dbReference type="EMBL" id="PHT68904.1"/>
    </source>
</evidence>
<dbReference type="GO" id="GO:0009739">
    <property type="term" value="P:response to gibberellin"/>
    <property type="evidence" value="ECO:0000318"/>
    <property type="project" value="GO_Central"/>
</dbReference>
<dbReference type="AlphaFoldDB" id="A0A2G2YGM7"/>
<evidence type="ECO:0000313" key="2">
    <source>
        <dbReference type="Proteomes" id="UP000222542"/>
    </source>
</evidence>
<protein>
    <submittedName>
        <fullName evidence="1">Uncharacterized protein</fullName>
    </submittedName>
</protein>
<dbReference type="Proteomes" id="UP000222542">
    <property type="component" value="Unassembled WGS sequence"/>
</dbReference>
<dbReference type="Gramene" id="PHT68904">
    <property type="protein sequence ID" value="PHT68904"/>
    <property type="gene ID" value="T459_28391"/>
</dbReference>
<accession>A0A2G2YGM7</accession>
<sequence length="261" mass="27825">MIERYHQNLKIAAAIPGKSLKEVIEHYLVLVEDINDDSDIILPPNIEECKVLPNGKRDSSDCKGAQWPITDYVTEAFYTEMLPLPGPVKNCTTDAIEGPSAVDPEKFRLGAAVGKGSYGVCCGVDTRTSPSLSLQPSDAGGSGMHIPPVNNVRYDPEELMGKLLIGSCQVGTTVNTASSPIPTADHIGVHGCKSSSNGYKDVFASTMGALVGGFSVDSMQLPSITGSSSGRTYPCWNPSSMDDKLFDLEDLFPDHIFGPGK</sequence>
<dbReference type="GO" id="GO:0009751">
    <property type="term" value="P:response to salicylic acid"/>
    <property type="evidence" value="ECO:0000318"/>
    <property type="project" value="GO_Central"/>
</dbReference>
<dbReference type="EMBL" id="AYRZ02000011">
    <property type="protein sequence ID" value="PHT68904.1"/>
    <property type="molecule type" value="Genomic_DNA"/>
</dbReference>
<keyword evidence="2" id="KW-1185">Reference proteome</keyword>
<reference evidence="1 2" key="1">
    <citation type="journal article" date="2014" name="Nat. Genet.">
        <title>Genome sequence of the hot pepper provides insights into the evolution of pungency in Capsicum species.</title>
        <authorList>
            <person name="Kim S."/>
            <person name="Park M."/>
            <person name="Yeom S.I."/>
            <person name="Kim Y.M."/>
            <person name="Lee J.M."/>
            <person name="Lee H.A."/>
            <person name="Seo E."/>
            <person name="Choi J."/>
            <person name="Cheong K."/>
            <person name="Kim K.T."/>
            <person name="Jung K."/>
            <person name="Lee G.W."/>
            <person name="Oh S.K."/>
            <person name="Bae C."/>
            <person name="Kim S.B."/>
            <person name="Lee H.Y."/>
            <person name="Kim S.Y."/>
            <person name="Kim M.S."/>
            <person name="Kang B.C."/>
            <person name="Jo Y.D."/>
            <person name="Yang H.B."/>
            <person name="Jeong H.J."/>
            <person name="Kang W.H."/>
            <person name="Kwon J.K."/>
            <person name="Shin C."/>
            <person name="Lim J.Y."/>
            <person name="Park J.H."/>
            <person name="Huh J.H."/>
            <person name="Kim J.S."/>
            <person name="Kim B.D."/>
            <person name="Cohen O."/>
            <person name="Paran I."/>
            <person name="Suh M.C."/>
            <person name="Lee S.B."/>
            <person name="Kim Y.K."/>
            <person name="Shin Y."/>
            <person name="Noh S.J."/>
            <person name="Park J."/>
            <person name="Seo Y.S."/>
            <person name="Kwon S.Y."/>
            <person name="Kim H.A."/>
            <person name="Park J.M."/>
            <person name="Kim H.J."/>
            <person name="Choi S.B."/>
            <person name="Bosland P.W."/>
            <person name="Reeves G."/>
            <person name="Jo S.H."/>
            <person name="Lee B.W."/>
            <person name="Cho H.T."/>
            <person name="Choi H.S."/>
            <person name="Lee M.S."/>
            <person name="Yu Y."/>
            <person name="Do Choi Y."/>
            <person name="Park B.S."/>
            <person name="van Deynze A."/>
            <person name="Ashrafi H."/>
            <person name="Hill T."/>
            <person name="Kim W.T."/>
            <person name="Pai H.S."/>
            <person name="Ahn H.K."/>
            <person name="Yeam I."/>
            <person name="Giovannoni J.J."/>
            <person name="Rose J.K."/>
            <person name="Sorensen I."/>
            <person name="Lee S.J."/>
            <person name="Kim R.W."/>
            <person name="Choi I.Y."/>
            <person name="Choi B.S."/>
            <person name="Lim J.S."/>
            <person name="Lee Y.H."/>
            <person name="Choi D."/>
        </authorList>
    </citation>
    <scope>NUCLEOTIDE SEQUENCE [LARGE SCALE GENOMIC DNA]</scope>
    <source>
        <strain evidence="2">cv. CM334</strain>
    </source>
</reference>
<organism evidence="1 2">
    <name type="scientific">Capsicum annuum</name>
    <name type="common">Capsicum pepper</name>
    <dbReference type="NCBI Taxonomy" id="4072"/>
    <lineage>
        <taxon>Eukaryota</taxon>
        <taxon>Viridiplantae</taxon>
        <taxon>Streptophyta</taxon>
        <taxon>Embryophyta</taxon>
        <taxon>Tracheophyta</taxon>
        <taxon>Spermatophyta</taxon>
        <taxon>Magnoliopsida</taxon>
        <taxon>eudicotyledons</taxon>
        <taxon>Gunneridae</taxon>
        <taxon>Pentapetalae</taxon>
        <taxon>asterids</taxon>
        <taxon>lamiids</taxon>
        <taxon>Solanales</taxon>
        <taxon>Solanaceae</taxon>
        <taxon>Solanoideae</taxon>
        <taxon>Capsiceae</taxon>
        <taxon>Capsicum</taxon>
    </lineage>
</organism>
<gene>
    <name evidence="1" type="ORF">T459_28391</name>
</gene>